<evidence type="ECO:0000313" key="3">
    <source>
        <dbReference type="Proteomes" id="UP000594262"/>
    </source>
</evidence>
<name>A0A7M5V7D4_9CNID</name>
<dbReference type="OrthoDB" id="6353950at2759"/>
<proteinExistence type="predicted"/>
<dbReference type="EnsemblMetazoa" id="CLYHEMT007255.1">
    <property type="protein sequence ID" value="CLYHEMP007255.1"/>
    <property type="gene ID" value="CLYHEMG007255"/>
</dbReference>
<dbReference type="Proteomes" id="UP000594262">
    <property type="component" value="Unplaced"/>
</dbReference>
<reference evidence="2" key="1">
    <citation type="submission" date="2021-01" db="UniProtKB">
        <authorList>
            <consortium name="EnsemblMetazoa"/>
        </authorList>
    </citation>
    <scope>IDENTIFICATION</scope>
</reference>
<accession>A0A7M5V7D4</accession>
<dbReference type="AlphaFoldDB" id="A0A7M5V7D4"/>
<keyword evidence="1" id="KW-0175">Coiled coil</keyword>
<sequence>ILSIYIQFSKINRDNMINSDIDDFDTIGFDSESEDESNTRPPRKDFWSNHEYGYGIDDLQSDAEDESEFGLHALKNLEVFLKTIRTTASNVKNEQLETSKLTQLTSLLSMISKTRERFFGHVLSPSADGIDFEDFNLVTKYMSTANKTLPSNQQFKFYLAKMYNKNTNKLDFRKRIMTGDKVYIYKTCLKEAVRCDGKTFDFSDIPVNKLDLIGPSVNWEKEDSEKTILLGIPFNHQFESFCVSKSPLLSGQFLLQEVDHSTSKFNEYLETFLHKYPVVDHRNDVQYLVTLIKLLTKACNFRATLSFLREIFCIQHTKEDFQPPVGVENALGKLLQTVPWENLKDIIENAFSQIGSSQYLIWTNIATSSGIPELINSMIAIVFSNIVEAHDNYENYREEVVHDNRRLWQIIFHQVCNEQPMFDRWFDLFLKSEEILKNNHLVLQLTIETIKTRDDSLHPKMLYLFKKCIKSFEDKRVFGFADHFSYPIILTELFRALCENFDHFKKELDQLCSCLLSKMIHRDYCLKPLLELSTCRFDNLDGFTMVLNAYLDNCLETDFEGSEGEIEEMASLTKILLNGNVFDEKLVKKFLTYFGRVERWETHYELLTDACNVTYYKILLFLISNDDWEPSLEILRTLLEAGIVKKYFDDHMDLMYEMKIRNTENFKEFLRFTINSMDILFVDGAKRNKLSTLTYNHIRKLVRLLLKNACFSDVVPHLLASKVFQVNGTLNFFIYKKKSVLQNLIVDLKADFGMMKAYGSLLLVRALTLKSNAIKPQLCWKQPNAEIRNHPVVTAFLKGDNDTFIYHNPDAFPTMDEARRWIGQKTHCIFSDDSSDFTGIARQVDGVIEVVLQKKQTEYQKQLKEYAKRLAELERLKRELKSSFPGLFTVCCK</sequence>
<organism evidence="2 3">
    <name type="scientific">Clytia hemisphaerica</name>
    <dbReference type="NCBI Taxonomy" id="252671"/>
    <lineage>
        <taxon>Eukaryota</taxon>
        <taxon>Metazoa</taxon>
        <taxon>Cnidaria</taxon>
        <taxon>Hydrozoa</taxon>
        <taxon>Hydroidolina</taxon>
        <taxon>Leptothecata</taxon>
        <taxon>Obeliida</taxon>
        <taxon>Clytiidae</taxon>
        <taxon>Clytia</taxon>
    </lineage>
</organism>
<evidence type="ECO:0000256" key="1">
    <source>
        <dbReference type="SAM" id="Coils"/>
    </source>
</evidence>
<feature type="coiled-coil region" evidence="1">
    <location>
        <begin position="856"/>
        <end position="883"/>
    </location>
</feature>
<protein>
    <submittedName>
        <fullName evidence="2">Uncharacterized protein</fullName>
    </submittedName>
</protein>
<evidence type="ECO:0000313" key="2">
    <source>
        <dbReference type="EnsemblMetazoa" id="CLYHEMP007255.1"/>
    </source>
</evidence>
<keyword evidence="3" id="KW-1185">Reference proteome</keyword>